<evidence type="ECO:0000256" key="1">
    <source>
        <dbReference type="ARBA" id="ARBA00022723"/>
    </source>
</evidence>
<evidence type="ECO:0000256" key="5">
    <source>
        <dbReference type="PROSITE-ProRule" id="PRU00309"/>
    </source>
</evidence>
<dbReference type="EMBL" id="KQ980692">
    <property type="protein sequence ID" value="KYN14508.1"/>
    <property type="molecule type" value="Genomic_DNA"/>
</dbReference>
<dbReference type="SMART" id="SM00692">
    <property type="entry name" value="DM3"/>
    <property type="match status" value="1"/>
</dbReference>
<dbReference type="Pfam" id="PF05485">
    <property type="entry name" value="THAP"/>
    <property type="match status" value="1"/>
</dbReference>
<protein>
    <recommendedName>
        <fullName evidence="6">THAP-type domain-containing protein</fullName>
    </recommendedName>
</protein>
<dbReference type="InterPro" id="IPR038441">
    <property type="entry name" value="THAP_Znf_sf"/>
</dbReference>
<dbReference type="Proteomes" id="UP000078492">
    <property type="component" value="Unassembled WGS sequence"/>
</dbReference>
<dbReference type="PANTHER" id="PTHR46600:SF11">
    <property type="entry name" value="THAP DOMAIN-CONTAINING PROTEIN 10"/>
    <property type="match status" value="1"/>
</dbReference>
<dbReference type="GO" id="GO:0008270">
    <property type="term" value="F:zinc ion binding"/>
    <property type="evidence" value="ECO:0007669"/>
    <property type="project" value="UniProtKB-KW"/>
</dbReference>
<dbReference type="AlphaFoldDB" id="A0A151IZW7"/>
<dbReference type="PANTHER" id="PTHR46600">
    <property type="entry name" value="THAP DOMAIN-CONTAINING"/>
    <property type="match status" value="1"/>
</dbReference>
<dbReference type="PROSITE" id="PS50950">
    <property type="entry name" value="ZF_THAP"/>
    <property type="match status" value="1"/>
</dbReference>
<keyword evidence="1" id="KW-0479">Metal-binding</keyword>
<keyword evidence="3" id="KW-0862">Zinc</keyword>
<gene>
    <name evidence="7" type="ORF">ALC57_13289</name>
</gene>
<dbReference type="GO" id="GO:0043565">
    <property type="term" value="F:sequence-specific DNA binding"/>
    <property type="evidence" value="ECO:0007669"/>
    <property type="project" value="InterPro"/>
</dbReference>
<evidence type="ECO:0000313" key="7">
    <source>
        <dbReference type="EMBL" id="KYN14508.1"/>
    </source>
</evidence>
<keyword evidence="8" id="KW-1185">Reference proteome</keyword>
<organism evidence="7 8">
    <name type="scientific">Trachymyrmex cornetzi</name>
    <dbReference type="NCBI Taxonomy" id="471704"/>
    <lineage>
        <taxon>Eukaryota</taxon>
        <taxon>Metazoa</taxon>
        <taxon>Ecdysozoa</taxon>
        <taxon>Arthropoda</taxon>
        <taxon>Hexapoda</taxon>
        <taxon>Insecta</taxon>
        <taxon>Pterygota</taxon>
        <taxon>Neoptera</taxon>
        <taxon>Endopterygota</taxon>
        <taxon>Hymenoptera</taxon>
        <taxon>Apocrita</taxon>
        <taxon>Aculeata</taxon>
        <taxon>Formicoidea</taxon>
        <taxon>Formicidae</taxon>
        <taxon>Myrmicinae</taxon>
        <taxon>Trachymyrmex</taxon>
    </lineage>
</organism>
<dbReference type="InterPro" id="IPR006612">
    <property type="entry name" value="THAP_Znf"/>
</dbReference>
<keyword evidence="4 5" id="KW-0238">DNA-binding</keyword>
<evidence type="ECO:0000313" key="8">
    <source>
        <dbReference type="Proteomes" id="UP000078492"/>
    </source>
</evidence>
<evidence type="ECO:0000259" key="6">
    <source>
        <dbReference type="PROSITE" id="PS50950"/>
    </source>
</evidence>
<dbReference type="InterPro" id="IPR026516">
    <property type="entry name" value="THAP1/10"/>
</dbReference>
<evidence type="ECO:0000256" key="3">
    <source>
        <dbReference type="ARBA" id="ARBA00022833"/>
    </source>
</evidence>
<dbReference type="SMART" id="SM00980">
    <property type="entry name" value="THAP"/>
    <property type="match status" value="1"/>
</dbReference>
<accession>A0A151IZW7</accession>
<name>A0A151IZW7_9HYME</name>
<dbReference type="Gene3D" id="6.20.210.20">
    <property type="entry name" value="THAP domain"/>
    <property type="match status" value="1"/>
</dbReference>
<proteinExistence type="predicted"/>
<evidence type="ECO:0000256" key="4">
    <source>
        <dbReference type="ARBA" id="ARBA00023125"/>
    </source>
</evidence>
<dbReference type="SUPFAM" id="SSF57716">
    <property type="entry name" value="Glucocorticoid receptor-like (DNA-binding domain)"/>
    <property type="match status" value="1"/>
</dbReference>
<evidence type="ECO:0000256" key="2">
    <source>
        <dbReference type="ARBA" id="ARBA00022771"/>
    </source>
</evidence>
<feature type="domain" description="THAP-type" evidence="6">
    <location>
        <begin position="1"/>
        <end position="62"/>
    </location>
</feature>
<sequence>MDRVNRFPKQKKIRKQWLEFCEINEHILNTVTRICSNHFREELKKKLSKGIVLKPNAVPSVHIKKKTISEQSNSVLNEVYDSTKQKYNATDNTTIYCNVSVSSNWQTPTKTIRDPRFVNEIITPHLATSRKWTIKQQRKIKPLKQARNRLVAHITTMKGLVKHLQQKNLLTKAVAENLQVGRNSRSFALTLNFYSSKAIIRYLSHLFNISYCEINTHTRTDSILITVKNRGNLILPSDDVIKITKYCILEIGKKERLITGDFHGENGSEDEEGEVRRGAPSLMKNLRERWDEEMEGLIE</sequence>
<keyword evidence="2 5" id="KW-0863">Zinc-finger</keyword>
<dbReference type="STRING" id="471704.A0A151IZW7"/>
<reference evidence="7 8" key="1">
    <citation type="submission" date="2015-09" db="EMBL/GenBank/DDBJ databases">
        <title>Trachymyrmex cornetzi WGS genome.</title>
        <authorList>
            <person name="Nygaard S."/>
            <person name="Hu H."/>
            <person name="Boomsma J."/>
            <person name="Zhang G."/>
        </authorList>
    </citation>
    <scope>NUCLEOTIDE SEQUENCE [LARGE SCALE GENOMIC DNA]</scope>
    <source>
        <strain evidence="7">Tcor2-1</strain>
        <tissue evidence="7">Whole body</tissue>
    </source>
</reference>